<keyword evidence="2" id="KW-1185">Reference proteome</keyword>
<dbReference type="AlphaFoldDB" id="A0A8J9ZAV2"/>
<evidence type="ECO:0000313" key="1">
    <source>
        <dbReference type="EMBL" id="CAH1250155.1"/>
    </source>
</evidence>
<dbReference type="PANTHER" id="PTHR12459:SF6">
    <property type="entry name" value="GB|AAD46013.1"/>
    <property type="match status" value="1"/>
</dbReference>
<protein>
    <submittedName>
        <fullName evidence="1">TMEM135 protein</fullName>
    </submittedName>
</protein>
<proteinExistence type="predicted"/>
<dbReference type="InterPro" id="IPR026749">
    <property type="entry name" value="Tmem135"/>
</dbReference>
<dbReference type="OrthoDB" id="291792at2759"/>
<name>A0A8J9ZAV2_BRALA</name>
<sequence length="387" mass="43520">MAKPKMDGFFESEEGRTVIVALERFVRGSATGLALYGGGTLALSVLNGKLFRSPVHVFREALSVDTLRFSAFLGAFPAVYKLVHDTLRRTRPGKDGSNSTIAGAIAGLTMFIESGKRRRTIALFLLARAANAFLHTLVRRGRLPRIRHLDTAVFSICTGFIVYAAASDPELIPAGYYRSILRWSRGWTDKGLAETLRREGTAFVPCDLHMHPGSCHVYALKDTLRSWPSFFKMYLPINLVPVLLFKYKQLLSRPRDTLTSLFIHTVWSGTFLTFLVQIAKYVICVLRHWERKPPPTAGYIPFTAGVLCALSVLFERASRRRELSMYVIPHFLNGMFLLAQRHHVKTVPFGSILVFMASTMTLMHAYERERDSLSNLVKGIIKHLVGN</sequence>
<evidence type="ECO:0000313" key="2">
    <source>
        <dbReference type="Proteomes" id="UP000838412"/>
    </source>
</evidence>
<dbReference type="EMBL" id="OV696703">
    <property type="protein sequence ID" value="CAH1250155.1"/>
    <property type="molecule type" value="Genomic_DNA"/>
</dbReference>
<accession>A0A8J9ZAV2</accession>
<gene>
    <name evidence="1" type="primary">TMEM135</name>
    <name evidence="1" type="ORF">BLAG_LOCUS11006</name>
</gene>
<organism evidence="1 2">
    <name type="scientific">Branchiostoma lanceolatum</name>
    <name type="common">Common lancelet</name>
    <name type="synonym">Amphioxus lanceolatum</name>
    <dbReference type="NCBI Taxonomy" id="7740"/>
    <lineage>
        <taxon>Eukaryota</taxon>
        <taxon>Metazoa</taxon>
        <taxon>Chordata</taxon>
        <taxon>Cephalochordata</taxon>
        <taxon>Leptocardii</taxon>
        <taxon>Amphioxiformes</taxon>
        <taxon>Branchiostomatidae</taxon>
        <taxon>Branchiostoma</taxon>
    </lineage>
</organism>
<reference evidence="1" key="1">
    <citation type="submission" date="2022-01" db="EMBL/GenBank/DDBJ databases">
        <authorList>
            <person name="Braso-Vives M."/>
        </authorList>
    </citation>
    <scope>NUCLEOTIDE SEQUENCE</scope>
</reference>
<dbReference type="Proteomes" id="UP000838412">
    <property type="component" value="Chromosome 18"/>
</dbReference>
<dbReference type="PANTHER" id="PTHR12459">
    <property type="entry name" value="TRANSMEMBRANE PROTEIN 135-RELATED"/>
    <property type="match status" value="1"/>
</dbReference>